<dbReference type="Pfam" id="PF13715">
    <property type="entry name" value="CarbopepD_reg_2"/>
    <property type="match status" value="1"/>
</dbReference>
<dbReference type="Gene3D" id="2.40.170.20">
    <property type="entry name" value="TonB-dependent receptor, beta-barrel domain"/>
    <property type="match status" value="1"/>
</dbReference>
<gene>
    <name evidence="8" type="ORF">QWY31_10265</name>
</gene>
<evidence type="ECO:0000313" key="8">
    <source>
        <dbReference type="EMBL" id="MDN4165888.1"/>
    </source>
</evidence>
<sequence length="938" mass="104645">MYQFVRFFLFIALVGISSSAFAQKGFLRGKITDGEFGEGLFGATIVQQGTTNGVTTDFNGEFSLTLPAGTYTIAVSYVSYRTQYFENVEIKAGEPTILNATLLPDVQELDAVEVVAERTRDNESSLLTIQKKSPNVMDAMSSQSFKKIGDSNLAGAIKRVTGVSVEGGRYVYVRGLGDRYTKTTLNEMDIPGLDPDRNTVQIDIFPTNTLENIMVFKTFTPNLSADFTGGMVNVETKAFPLEKATNISLGFSYTPGMNLSNDFLSYKGGKLDFLGIDDGTRALPFAANTTIPSEPQNDPRLEELTRKLNPEMAASRRMSFLNTSFAVNHGNQKNYEKYTIGYNAVLNYQTNFDYYDRAEYGFYLKNNNPETNELFKNEERIGQQSEASVLWSALFSGAIKFDNHSISTSLLHTQNGIEQTSKRVNQDFDQNVATLSEDILTYTQRSITNNILIGRHQFNKLNVEWRNSFTRSEIDDPDFRVTSISVGDGDTTLQGGKGAAINRFYRNLVEINESFKADFSLPYGESSKLMFGGLGSYKKRDFSVLNYNLRVTNPDRVSADANTFLQEDNIWTASEQQGTYLFGNFEPANTYTGAQNLFGAYVMTEMQVLPKLRAVYGLRAEQVTMFYTGQNNSGSIVYDNEKTLNELNLLPSANLVYNLTEKMNLRGSFNKTLARPSFKEKSVSQIYDPISKITFNGNIDLTQTYVNNFDMRWEYFLKGNQMVAISGFYKTFDGHIELVAFEVAPENVKPRNAGQSMVVGAEIELRKNLDFFGSFFENLAVGTNLTLVQSAVDLKSVNTGNGGETEYDLRARNLRAGEELKDTRPMAGQSPYLVNAYMNLQLPKQGTNINVSYNVQGPSLAVVGSGRLADVYTVPFHSLNLNASQTFGLRERSTLTFGIQNLLNDAREQVYKSYGASPAIYSSLQPGMQFSLKYAFAF</sequence>
<protein>
    <submittedName>
        <fullName evidence="8">TonB-dependent receptor</fullName>
    </submittedName>
</protein>
<accession>A0ABT8F6F5</accession>
<keyword evidence="8" id="KW-0675">Receptor</keyword>
<comment type="subcellular location">
    <subcellularLocation>
        <location evidence="1 4">Cell outer membrane</location>
    </subcellularLocation>
</comment>
<feature type="domain" description="TonB-dependent receptor plug" evidence="7">
    <location>
        <begin position="131"/>
        <end position="228"/>
    </location>
</feature>
<dbReference type="Pfam" id="PF07715">
    <property type="entry name" value="Plug"/>
    <property type="match status" value="1"/>
</dbReference>
<keyword evidence="4" id="KW-0798">TonB box</keyword>
<evidence type="ECO:0000256" key="3">
    <source>
        <dbReference type="ARBA" id="ARBA00023237"/>
    </source>
</evidence>
<reference evidence="8" key="1">
    <citation type="submission" date="2023-06" db="EMBL/GenBank/DDBJ databases">
        <title>Cytophagales bacterium Strain LB-30, isolated from soil.</title>
        <authorList>
            <person name="Liu B."/>
        </authorList>
    </citation>
    <scope>NUCLEOTIDE SEQUENCE</scope>
    <source>
        <strain evidence="8">LB-30</strain>
    </source>
</reference>
<keyword evidence="5" id="KW-0732">Signal</keyword>
<evidence type="ECO:0000256" key="1">
    <source>
        <dbReference type="ARBA" id="ARBA00004442"/>
    </source>
</evidence>
<dbReference type="Gene3D" id="2.170.130.10">
    <property type="entry name" value="TonB-dependent receptor, plug domain"/>
    <property type="match status" value="1"/>
</dbReference>
<dbReference type="InterPro" id="IPR000531">
    <property type="entry name" value="Beta-barrel_TonB"/>
</dbReference>
<dbReference type="InterPro" id="IPR012910">
    <property type="entry name" value="Plug_dom"/>
</dbReference>
<comment type="similarity">
    <text evidence="4">Belongs to the TonB-dependent receptor family.</text>
</comment>
<dbReference type="PANTHER" id="PTHR40980">
    <property type="entry name" value="PLUG DOMAIN-CONTAINING PROTEIN"/>
    <property type="match status" value="1"/>
</dbReference>
<name>A0ABT8F6F5_9BACT</name>
<dbReference type="Pfam" id="PF00593">
    <property type="entry name" value="TonB_dep_Rec_b-barrel"/>
    <property type="match status" value="1"/>
</dbReference>
<evidence type="ECO:0000313" key="9">
    <source>
        <dbReference type="Proteomes" id="UP001168552"/>
    </source>
</evidence>
<feature type="signal peptide" evidence="5">
    <location>
        <begin position="1"/>
        <end position="22"/>
    </location>
</feature>
<comment type="caution">
    <text evidence="8">The sequence shown here is derived from an EMBL/GenBank/DDBJ whole genome shotgun (WGS) entry which is preliminary data.</text>
</comment>
<dbReference type="SUPFAM" id="SSF56935">
    <property type="entry name" value="Porins"/>
    <property type="match status" value="1"/>
</dbReference>
<dbReference type="InterPro" id="IPR008969">
    <property type="entry name" value="CarboxyPept-like_regulatory"/>
</dbReference>
<dbReference type="RefSeq" id="WP_320004419.1">
    <property type="nucleotide sequence ID" value="NZ_JAUHJS010000004.1"/>
</dbReference>
<keyword evidence="9" id="KW-1185">Reference proteome</keyword>
<evidence type="ECO:0000259" key="7">
    <source>
        <dbReference type="Pfam" id="PF07715"/>
    </source>
</evidence>
<evidence type="ECO:0000256" key="5">
    <source>
        <dbReference type="SAM" id="SignalP"/>
    </source>
</evidence>
<dbReference type="Proteomes" id="UP001168552">
    <property type="component" value="Unassembled WGS sequence"/>
</dbReference>
<keyword evidence="2 4" id="KW-0472">Membrane</keyword>
<feature type="chain" id="PRO_5045565704" evidence="5">
    <location>
        <begin position="23"/>
        <end position="938"/>
    </location>
</feature>
<dbReference type="SUPFAM" id="SSF49464">
    <property type="entry name" value="Carboxypeptidase regulatory domain-like"/>
    <property type="match status" value="1"/>
</dbReference>
<evidence type="ECO:0000259" key="6">
    <source>
        <dbReference type="Pfam" id="PF00593"/>
    </source>
</evidence>
<dbReference type="Gene3D" id="2.60.40.1120">
    <property type="entry name" value="Carboxypeptidase-like, regulatory domain"/>
    <property type="match status" value="1"/>
</dbReference>
<keyword evidence="3" id="KW-0998">Cell outer membrane</keyword>
<dbReference type="InterPro" id="IPR037066">
    <property type="entry name" value="Plug_dom_sf"/>
</dbReference>
<evidence type="ECO:0000256" key="2">
    <source>
        <dbReference type="ARBA" id="ARBA00023136"/>
    </source>
</evidence>
<evidence type="ECO:0000256" key="4">
    <source>
        <dbReference type="RuleBase" id="RU003357"/>
    </source>
</evidence>
<dbReference type="PANTHER" id="PTHR40980:SF5">
    <property type="entry name" value="TONB-DEPENDENT RECEPTOR"/>
    <property type="match status" value="1"/>
</dbReference>
<feature type="domain" description="TonB-dependent receptor-like beta-barrel" evidence="6">
    <location>
        <begin position="447"/>
        <end position="902"/>
    </location>
</feature>
<dbReference type="InterPro" id="IPR036942">
    <property type="entry name" value="Beta-barrel_TonB_sf"/>
</dbReference>
<proteinExistence type="inferred from homology"/>
<organism evidence="8 9">
    <name type="scientific">Shiella aurantiaca</name>
    <dbReference type="NCBI Taxonomy" id="3058365"/>
    <lineage>
        <taxon>Bacteria</taxon>
        <taxon>Pseudomonadati</taxon>
        <taxon>Bacteroidota</taxon>
        <taxon>Cytophagia</taxon>
        <taxon>Cytophagales</taxon>
        <taxon>Shiellaceae</taxon>
        <taxon>Shiella</taxon>
    </lineage>
</organism>
<dbReference type="EMBL" id="JAUHJS010000004">
    <property type="protein sequence ID" value="MDN4165888.1"/>
    <property type="molecule type" value="Genomic_DNA"/>
</dbReference>